<feature type="transmembrane region" description="Helical" evidence="2">
    <location>
        <begin position="236"/>
        <end position="255"/>
    </location>
</feature>
<evidence type="ECO:0000256" key="3">
    <source>
        <dbReference type="SAM" id="SignalP"/>
    </source>
</evidence>
<keyword evidence="2" id="KW-0472">Membrane</keyword>
<name>A0A5C3DU49_9BASI</name>
<evidence type="ECO:0000256" key="1">
    <source>
        <dbReference type="SAM" id="MobiDB-lite"/>
    </source>
</evidence>
<keyword evidence="5" id="KW-1185">Reference proteome</keyword>
<organism evidence="4 5">
    <name type="scientific">Ustilago trichophora</name>
    <dbReference type="NCBI Taxonomy" id="86804"/>
    <lineage>
        <taxon>Eukaryota</taxon>
        <taxon>Fungi</taxon>
        <taxon>Dikarya</taxon>
        <taxon>Basidiomycota</taxon>
        <taxon>Ustilaginomycotina</taxon>
        <taxon>Ustilaginomycetes</taxon>
        <taxon>Ustilaginales</taxon>
        <taxon>Ustilaginaceae</taxon>
        <taxon>Ustilago</taxon>
    </lineage>
</organism>
<gene>
    <name evidence="4" type="ORF">UTRI_00142</name>
</gene>
<dbReference type="EMBL" id="OOIN01000002">
    <property type="protein sequence ID" value="SPO20666.1"/>
    <property type="molecule type" value="Genomic_DNA"/>
</dbReference>
<dbReference type="Proteomes" id="UP000324022">
    <property type="component" value="Unassembled WGS sequence"/>
</dbReference>
<keyword evidence="3" id="KW-0732">Signal</keyword>
<evidence type="ECO:0000256" key="2">
    <source>
        <dbReference type="SAM" id="Phobius"/>
    </source>
</evidence>
<feature type="signal peptide" evidence="3">
    <location>
        <begin position="1"/>
        <end position="19"/>
    </location>
</feature>
<evidence type="ECO:0000313" key="4">
    <source>
        <dbReference type="EMBL" id="SPO20666.1"/>
    </source>
</evidence>
<evidence type="ECO:0008006" key="6">
    <source>
        <dbReference type="Google" id="ProtNLM"/>
    </source>
</evidence>
<protein>
    <recommendedName>
        <fullName evidence="6">Protein BIG1</fullName>
    </recommendedName>
</protein>
<feature type="chain" id="PRO_5023009103" description="Protein BIG1" evidence="3">
    <location>
        <begin position="20"/>
        <end position="281"/>
    </location>
</feature>
<evidence type="ECO:0000313" key="5">
    <source>
        <dbReference type="Proteomes" id="UP000324022"/>
    </source>
</evidence>
<proteinExistence type="predicted"/>
<keyword evidence="2" id="KW-0812">Transmembrane</keyword>
<dbReference type="PROSITE" id="PS51257">
    <property type="entry name" value="PROKAR_LIPOPROTEIN"/>
    <property type="match status" value="1"/>
</dbReference>
<sequence length="281" mass="29955">MRTTTAIASLLAAAACVSASSSSHPVLAFTSQQADSTQLQVPSSSDLATFVMSLFNAGKSSPACDLDAIAIVLADNLDRDTFASLRHSSSHSLRGRALDAPSQVTFNALPESEITSAIAGNASQACGFSRFAMTSLRASQKVPKVHYQISADNTHFLSIKVGDLRKDESSLLQTLQSLDETHPRNLVIISQDANGKGDNLHQHTKRQYVAPSSSNGNWTEPTGGIFAKYQLFSTPLILTLILVGGVLLPIVYFAVSQLAQVQTPDQIGVRKDPISGDKKTQ</sequence>
<feature type="region of interest" description="Disordered" evidence="1">
    <location>
        <begin position="196"/>
        <end position="215"/>
    </location>
</feature>
<accession>A0A5C3DU49</accession>
<dbReference type="AlphaFoldDB" id="A0A5C3DU49"/>
<keyword evidence="2" id="KW-1133">Transmembrane helix</keyword>
<dbReference type="OrthoDB" id="10029326at2759"/>
<reference evidence="4 5" key="1">
    <citation type="submission" date="2018-03" db="EMBL/GenBank/DDBJ databases">
        <authorList>
            <person name="Guldener U."/>
        </authorList>
    </citation>
    <scope>NUCLEOTIDE SEQUENCE [LARGE SCALE GENOMIC DNA]</scope>
    <source>
        <strain evidence="4 5">NBRC100155</strain>
    </source>
</reference>